<feature type="binding site" evidence="5">
    <location>
        <begin position="93"/>
        <end position="98"/>
    </location>
    <ligand>
        <name>acetyl-CoA</name>
        <dbReference type="ChEBI" id="CHEBI:57288"/>
    </ligand>
</feature>
<dbReference type="Pfam" id="PF13530">
    <property type="entry name" value="SCP2_2"/>
    <property type="match status" value="1"/>
</dbReference>
<feature type="domain" description="N-acetyltransferase" evidence="6">
    <location>
        <begin position="7"/>
        <end position="166"/>
    </location>
</feature>
<evidence type="ECO:0000313" key="7">
    <source>
        <dbReference type="EMBL" id="APE35251.1"/>
    </source>
</evidence>
<sequence length="401" mass="44521">MTSAKSVTVRSATEQDRPAIAALQETGFGMRYGDDERALHHQLWPVERALVAVDNGRVVGHTTDITMTVTVPGQHTVRAAGVSGVAVAPTHRRRGILRELYTAQHERTESDGLPLTVFTASEATIYGRFGYDTAILDTAITIDRRRAEFRPSTPDPGGVELATLAESASHIEEVYGRWQRQVPGAQARPAAKWGMVFADVERHRDGATSLFVLVHPDGYALYRRRYRDHRSIVSVVELRAATQQAHLALWRVLLSIDLVDSVEAEISDDDPLPYLLTDSRAVRVTRRGDSLWARVMDVPAALTARAYRHDLDTVLAVHDPFRSAGGEFALRVRDGVAECEPTTRPAELVFDINVLGALYFGAHRARVLAAAHRIRVEDVPALRAFDEAFTTDRMPELGWFF</sequence>
<evidence type="ECO:0000313" key="8">
    <source>
        <dbReference type="Proteomes" id="UP000183810"/>
    </source>
</evidence>
<evidence type="ECO:0000256" key="3">
    <source>
        <dbReference type="ARBA" id="ARBA00022679"/>
    </source>
</evidence>
<dbReference type="InterPro" id="IPR036527">
    <property type="entry name" value="SCP2_sterol-bd_dom_sf"/>
</dbReference>
<dbReference type="InterPro" id="IPR016181">
    <property type="entry name" value="Acyl_CoA_acyltransferase"/>
</dbReference>
<dbReference type="InterPro" id="IPR051554">
    <property type="entry name" value="Acetyltransferase_Eis"/>
</dbReference>
<dbReference type="PANTHER" id="PTHR37817">
    <property type="entry name" value="N-ACETYLTRANSFERASE EIS"/>
    <property type="match status" value="1"/>
</dbReference>
<organism evidence="7 8">
    <name type="scientific">Nocardia mangyaensis</name>
    <dbReference type="NCBI Taxonomy" id="2213200"/>
    <lineage>
        <taxon>Bacteria</taxon>
        <taxon>Bacillati</taxon>
        <taxon>Actinomycetota</taxon>
        <taxon>Actinomycetes</taxon>
        <taxon>Mycobacteriales</taxon>
        <taxon>Nocardiaceae</taxon>
        <taxon>Nocardia</taxon>
    </lineage>
</organism>
<dbReference type="NCBIfam" id="NF002367">
    <property type="entry name" value="PRK01346.1-4"/>
    <property type="match status" value="1"/>
</dbReference>
<evidence type="ECO:0000256" key="5">
    <source>
        <dbReference type="HAMAP-Rule" id="MF_01812"/>
    </source>
</evidence>
<dbReference type="SUPFAM" id="SSF55729">
    <property type="entry name" value="Acyl-CoA N-acyltransferases (Nat)"/>
    <property type="match status" value="1"/>
</dbReference>
<feature type="binding site" evidence="5">
    <location>
        <begin position="85"/>
        <end position="87"/>
    </location>
    <ligand>
        <name>acetyl-CoA</name>
        <dbReference type="ChEBI" id="CHEBI:57288"/>
    </ligand>
</feature>
<proteinExistence type="inferred from homology"/>
<keyword evidence="2" id="KW-1036">Host cytoplasmic vesicle</keyword>
<dbReference type="Pfam" id="PF17668">
    <property type="entry name" value="Acetyltransf_17"/>
    <property type="match status" value="1"/>
</dbReference>
<dbReference type="Pfam" id="PF13527">
    <property type="entry name" value="Acetyltransf_9"/>
    <property type="match status" value="1"/>
</dbReference>
<comment type="similarity">
    <text evidence="1 5">Belongs to the acetyltransferase Eis family.</text>
</comment>
<dbReference type="OrthoDB" id="8399956at2"/>
<reference evidence="7" key="1">
    <citation type="submission" date="2016-11" db="EMBL/GenBank/DDBJ databases">
        <authorList>
            <person name="Jaros S."/>
            <person name="Januszkiewicz K."/>
            <person name="Wedrychowicz H."/>
        </authorList>
    </citation>
    <scope>NUCLEOTIDE SEQUENCE [LARGE SCALE GENOMIC DNA]</scope>
    <source>
        <strain evidence="7">Y48</strain>
    </source>
</reference>
<name>A0A1J0VT76_9NOCA</name>
<comment type="subunit">
    <text evidence="5">Homohexamer; trimer of dimers.</text>
</comment>
<dbReference type="InterPro" id="IPR022902">
    <property type="entry name" value="NAcTrfase_Eis"/>
</dbReference>
<keyword evidence="3 5" id="KW-0808">Transferase</keyword>
<dbReference type="InterPro" id="IPR041380">
    <property type="entry name" value="Acetyltransf_17"/>
</dbReference>
<protein>
    <submittedName>
        <fullName evidence="7">GNAT family N-acetyltransferase</fullName>
    </submittedName>
</protein>
<dbReference type="EMBL" id="CP018082">
    <property type="protein sequence ID" value="APE35251.1"/>
    <property type="molecule type" value="Genomic_DNA"/>
</dbReference>
<keyword evidence="8" id="KW-1185">Reference proteome</keyword>
<dbReference type="GO" id="GO:0030649">
    <property type="term" value="P:aminoglycoside antibiotic catabolic process"/>
    <property type="evidence" value="ECO:0007669"/>
    <property type="project" value="TreeGrafter"/>
</dbReference>
<dbReference type="RefSeq" id="WP_071928440.1">
    <property type="nucleotide sequence ID" value="NZ_CP018082.1"/>
</dbReference>
<accession>A0A1J0VT76</accession>
<dbReference type="Gene3D" id="3.40.630.30">
    <property type="match status" value="2"/>
</dbReference>
<evidence type="ECO:0000259" key="6">
    <source>
        <dbReference type="PROSITE" id="PS51186"/>
    </source>
</evidence>
<feature type="active site" description="Proton donor" evidence="5">
    <location>
        <position position="126"/>
    </location>
</feature>
<dbReference type="InterPro" id="IPR000182">
    <property type="entry name" value="GNAT_dom"/>
</dbReference>
<dbReference type="PROSITE" id="PS51186">
    <property type="entry name" value="GNAT"/>
    <property type="match status" value="1"/>
</dbReference>
<evidence type="ECO:0000256" key="4">
    <source>
        <dbReference type="ARBA" id="ARBA00023315"/>
    </source>
</evidence>
<evidence type="ECO:0000256" key="2">
    <source>
        <dbReference type="ARBA" id="ARBA00022488"/>
    </source>
</evidence>
<gene>
    <name evidence="7" type="ORF">BOX37_16325</name>
</gene>
<dbReference type="SUPFAM" id="SSF55718">
    <property type="entry name" value="SCP-like"/>
    <property type="match status" value="1"/>
</dbReference>
<dbReference type="Gene3D" id="3.30.1050.10">
    <property type="entry name" value="SCP2 sterol-binding domain"/>
    <property type="match status" value="1"/>
</dbReference>
<dbReference type="AlphaFoldDB" id="A0A1J0VT76"/>
<dbReference type="KEGG" id="nsl:BOX37_16325"/>
<dbReference type="HAMAP" id="MF_01812">
    <property type="entry name" value="Eis"/>
    <property type="match status" value="1"/>
</dbReference>
<evidence type="ECO:0000256" key="1">
    <source>
        <dbReference type="ARBA" id="ARBA00009213"/>
    </source>
</evidence>
<feature type="binding site" evidence="5">
    <location>
        <begin position="121"/>
        <end position="122"/>
    </location>
    <ligand>
        <name>acetyl-CoA</name>
        <dbReference type="ChEBI" id="CHEBI:57288"/>
    </ligand>
</feature>
<dbReference type="CDD" id="cd04301">
    <property type="entry name" value="NAT_SF"/>
    <property type="match status" value="1"/>
</dbReference>
<keyword evidence="4 5" id="KW-0012">Acyltransferase</keyword>
<dbReference type="PANTHER" id="PTHR37817:SF1">
    <property type="entry name" value="N-ACETYLTRANSFERASE EIS"/>
    <property type="match status" value="1"/>
</dbReference>
<dbReference type="InterPro" id="IPR025559">
    <property type="entry name" value="Eis_dom"/>
</dbReference>
<dbReference type="Proteomes" id="UP000183810">
    <property type="component" value="Chromosome"/>
</dbReference>
<dbReference type="GO" id="GO:0034069">
    <property type="term" value="F:aminoglycoside N-acetyltransferase activity"/>
    <property type="evidence" value="ECO:0007669"/>
    <property type="project" value="TreeGrafter"/>
</dbReference>
<feature type="active site" description="Proton acceptor; via carboxylate" evidence="5">
    <location>
        <position position="401"/>
    </location>
</feature>